<evidence type="ECO:0000256" key="4">
    <source>
        <dbReference type="RuleBase" id="RU003345"/>
    </source>
</evidence>
<dbReference type="InterPro" id="IPR016161">
    <property type="entry name" value="Ald_DH/histidinol_DH"/>
</dbReference>
<dbReference type="EMBL" id="JACCFP010000001">
    <property type="protein sequence ID" value="NYJ02207.1"/>
    <property type="molecule type" value="Genomic_DNA"/>
</dbReference>
<evidence type="ECO:0000256" key="2">
    <source>
        <dbReference type="ARBA" id="ARBA00023002"/>
    </source>
</evidence>
<dbReference type="FunFam" id="3.40.605.10:FF:000007">
    <property type="entry name" value="NAD/NADP-dependent betaine aldehyde dehydrogenase"/>
    <property type="match status" value="1"/>
</dbReference>
<dbReference type="Gene3D" id="3.40.309.10">
    <property type="entry name" value="Aldehyde Dehydrogenase, Chain A, domain 2"/>
    <property type="match status" value="1"/>
</dbReference>
<dbReference type="InterPro" id="IPR015590">
    <property type="entry name" value="Aldehyde_DH_dom"/>
</dbReference>
<keyword evidence="7" id="KW-1185">Reference proteome</keyword>
<evidence type="ECO:0000256" key="3">
    <source>
        <dbReference type="PROSITE-ProRule" id="PRU10007"/>
    </source>
</evidence>
<sequence>MSAHDIWSRAEVFIDGEWRSPYDGGRAEVENPATESIVGTAAEAGARDVDDAVAAARRAHPAWSAQAHEDRVALLGDWLALLEKSYDTLVDTTVAELGAPVAIAREAHVDTALAVLRAYLDAAAEVRWEERIGHSTVLRSAIGVAACITPWNYPLYQVLAKVGGALVAGSTVVLKPAELTPLSAYLLLDAATEAGLPPGVLNLVPGRGQVVGEAMVSHPDVDVVSFTGSTAVGVRISELAARDVKRVCLELGGKSASIVLDDADLATAVTASVQGGMLNSGQTCSAWSRLLVPERLLPDALAAAGSAAADLVVGDPRSESTWIGPVVSAGQRRTVSGYVDRAVAAGARVVTGGTGAPFERGHFHAPTILTGVAADAEVVRDEVFGPVVTVQGYADVDEAIDLANDSPYGLHGAVWSGDGGRAYAVARRLRTGQVDINGAEFNPAAPFGGFRRSGNGRELGRFGIEEFLETTSIQRPAHR</sequence>
<dbReference type="CDD" id="cd07138">
    <property type="entry name" value="ALDH_CddD_SSP0762"/>
    <property type="match status" value="1"/>
</dbReference>
<dbReference type="InterPro" id="IPR016162">
    <property type="entry name" value="Ald_DH_N"/>
</dbReference>
<dbReference type="PANTHER" id="PTHR42804:SF1">
    <property type="entry name" value="ALDEHYDE DEHYDROGENASE-RELATED"/>
    <property type="match status" value="1"/>
</dbReference>
<dbReference type="Proteomes" id="UP000530424">
    <property type="component" value="Unassembled WGS sequence"/>
</dbReference>
<gene>
    <name evidence="6" type="ORF">HNR19_002905</name>
</gene>
<protein>
    <submittedName>
        <fullName evidence="6">Acyl-CoA reductase-like NAD-dependent aldehyde dehydrogenase</fullName>
    </submittedName>
</protein>
<dbReference type="SUPFAM" id="SSF53720">
    <property type="entry name" value="ALDH-like"/>
    <property type="match status" value="1"/>
</dbReference>
<dbReference type="Pfam" id="PF00171">
    <property type="entry name" value="Aldedh"/>
    <property type="match status" value="1"/>
</dbReference>
<comment type="similarity">
    <text evidence="1 4">Belongs to the aldehyde dehydrogenase family.</text>
</comment>
<organism evidence="6 7">
    <name type="scientific">Nocardioides thalensis</name>
    <dbReference type="NCBI Taxonomy" id="1914755"/>
    <lineage>
        <taxon>Bacteria</taxon>
        <taxon>Bacillati</taxon>
        <taxon>Actinomycetota</taxon>
        <taxon>Actinomycetes</taxon>
        <taxon>Propionibacteriales</taxon>
        <taxon>Nocardioidaceae</taxon>
        <taxon>Nocardioides</taxon>
    </lineage>
</organism>
<feature type="active site" evidence="3">
    <location>
        <position position="250"/>
    </location>
</feature>
<evidence type="ECO:0000313" key="6">
    <source>
        <dbReference type="EMBL" id="NYJ02207.1"/>
    </source>
</evidence>
<evidence type="ECO:0000256" key="1">
    <source>
        <dbReference type="ARBA" id="ARBA00009986"/>
    </source>
</evidence>
<comment type="caution">
    <text evidence="6">The sequence shown here is derived from an EMBL/GenBank/DDBJ whole genome shotgun (WGS) entry which is preliminary data.</text>
</comment>
<dbReference type="InterPro" id="IPR029510">
    <property type="entry name" value="Ald_DH_CS_GLU"/>
</dbReference>
<keyword evidence="2 4" id="KW-0560">Oxidoreductase</keyword>
<dbReference type="PROSITE" id="PS00687">
    <property type="entry name" value="ALDEHYDE_DEHYDR_GLU"/>
    <property type="match status" value="1"/>
</dbReference>
<feature type="domain" description="Aldehyde dehydrogenase" evidence="5">
    <location>
        <begin position="22"/>
        <end position="472"/>
    </location>
</feature>
<name>A0A853C4P4_9ACTN</name>
<dbReference type="Gene3D" id="3.40.605.10">
    <property type="entry name" value="Aldehyde Dehydrogenase, Chain A, domain 1"/>
    <property type="match status" value="1"/>
</dbReference>
<dbReference type="RefSeq" id="WP_218910264.1">
    <property type="nucleotide sequence ID" value="NZ_JACCFP010000001.1"/>
</dbReference>
<accession>A0A853C4P4</accession>
<evidence type="ECO:0000259" key="5">
    <source>
        <dbReference type="Pfam" id="PF00171"/>
    </source>
</evidence>
<dbReference type="GO" id="GO:0016620">
    <property type="term" value="F:oxidoreductase activity, acting on the aldehyde or oxo group of donors, NAD or NADP as acceptor"/>
    <property type="evidence" value="ECO:0007669"/>
    <property type="project" value="InterPro"/>
</dbReference>
<evidence type="ECO:0000313" key="7">
    <source>
        <dbReference type="Proteomes" id="UP000530424"/>
    </source>
</evidence>
<proteinExistence type="inferred from homology"/>
<dbReference type="InterPro" id="IPR016163">
    <property type="entry name" value="Ald_DH_C"/>
</dbReference>
<dbReference type="PANTHER" id="PTHR42804">
    <property type="entry name" value="ALDEHYDE DEHYDROGENASE"/>
    <property type="match status" value="1"/>
</dbReference>
<reference evidence="6 7" key="1">
    <citation type="submission" date="2020-07" db="EMBL/GenBank/DDBJ databases">
        <title>Sequencing the genomes of 1000 actinobacteria strains.</title>
        <authorList>
            <person name="Klenk H.-P."/>
        </authorList>
    </citation>
    <scope>NUCLEOTIDE SEQUENCE [LARGE SCALE GENOMIC DNA]</scope>
    <source>
        <strain evidence="6 7">DSM 103833</strain>
    </source>
</reference>
<dbReference type="AlphaFoldDB" id="A0A853C4P4"/>